<comment type="caution">
    <text evidence="2">The sequence shown here is derived from an EMBL/GenBank/DDBJ whole genome shotgun (WGS) entry which is preliminary data.</text>
</comment>
<dbReference type="Proteomes" id="UP001595443">
    <property type="component" value="Unassembled WGS sequence"/>
</dbReference>
<evidence type="ECO:0000313" key="3">
    <source>
        <dbReference type="Proteomes" id="UP001595443"/>
    </source>
</evidence>
<keyword evidence="3" id="KW-1185">Reference proteome</keyword>
<evidence type="ECO:0000313" key="2">
    <source>
        <dbReference type="EMBL" id="MFC2967098.1"/>
    </source>
</evidence>
<sequence length="307" mass="33693">MTAPLDPRPDRIEDDSALTPETPSFAFDPTDPWTETFQKGLERAGLRGRRIYEVGIGTGTNVAFMLHICGAESVSGSDLDPRLAELAARNVRSLAPQEADRFHPIHGSVSLIDTPEALAEIKRSDVVVGCLPQVGDPTDLRLAAFREAQRADLAEGADERSDDHIAHYYPWAEFDDYPFNSVGLGLNEALLRRLRASAPEAEVVLNFGSRVGSAILFSFFEANGYEPEKLHSQVVRQDAGTDISFFVALEKALRGTEFEADFSCEFFADPEGRKPLSACEAQARIDAEPEAPLYHEVCVIRGLPVES</sequence>
<name>A0ABV7ADS5_9RHOB</name>
<accession>A0ABV7ADS5</accession>
<dbReference type="RefSeq" id="WP_377831739.1">
    <property type="nucleotide sequence ID" value="NZ_JBHRSK010000004.1"/>
</dbReference>
<dbReference type="Gene3D" id="3.40.50.150">
    <property type="entry name" value="Vaccinia Virus protein VP39"/>
    <property type="match status" value="1"/>
</dbReference>
<gene>
    <name evidence="2" type="ORF">ACFOES_03255</name>
</gene>
<dbReference type="CDD" id="cd02440">
    <property type="entry name" value="AdoMet_MTases"/>
    <property type="match status" value="1"/>
</dbReference>
<organism evidence="2 3">
    <name type="scientific">Acidimangrovimonas pyrenivorans</name>
    <dbReference type="NCBI Taxonomy" id="2030798"/>
    <lineage>
        <taxon>Bacteria</taxon>
        <taxon>Pseudomonadati</taxon>
        <taxon>Pseudomonadota</taxon>
        <taxon>Alphaproteobacteria</taxon>
        <taxon>Rhodobacterales</taxon>
        <taxon>Paracoccaceae</taxon>
        <taxon>Acidimangrovimonas</taxon>
    </lineage>
</organism>
<dbReference type="InterPro" id="IPR029063">
    <property type="entry name" value="SAM-dependent_MTases_sf"/>
</dbReference>
<dbReference type="EMBL" id="JBHRSK010000004">
    <property type="protein sequence ID" value="MFC2967098.1"/>
    <property type="molecule type" value="Genomic_DNA"/>
</dbReference>
<evidence type="ECO:0000256" key="1">
    <source>
        <dbReference type="SAM" id="MobiDB-lite"/>
    </source>
</evidence>
<proteinExistence type="predicted"/>
<feature type="region of interest" description="Disordered" evidence="1">
    <location>
        <begin position="1"/>
        <end position="30"/>
    </location>
</feature>
<dbReference type="SUPFAM" id="SSF53335">
    <property type="entry name" value="S-adenosyl-L-methionine-dependent methyltransferases"/>
    <property type="match status" value="1"/>
</dbReference>
<protein>
    <submittedName>
        <fullName evidence="2">Uncharacterized protein</fullName>
    </submittedName>
</protein>
<reference evidence="3" key="1">
    <citation type="journal article" date="2019" name="Int. J. Syst. Evol. Microbiol.">
        <title>The Global Catalogue of Microorganisms (GCM) 10K type strain sequencing project: providing services to taxonomists for standard genome sequencing and annotation.</title>
        <authorList>
            <consortium name="The Broad Institute Genomics Platform"/>
            <consortium name="The Broad Institute Genome Sequencing Center for Infectious Disease"/>
            <person name="Wu L."/>
            <person name="Ma J."/>
        </authorList>
    </citation>
    <scope>NUCLEOTIDE SEQUENCE [LARGE SCALE GENOMIC DNA]</scope>
    <source>
        <strain evidence="3">KCTC 62192</strain>
    </source>
</reference>